<evidence type="ECO:0000313" key="4">
    <source>
        <dbReference type="WBParaSite" id="PEQ_0000659301-mRNA-1"/>
    </source>
</evidence>
<reference evidence="4" key="1">
    <citation type="submission" date="2022-11" db="UniProtKB">
        <authorList>
            <consortium name="WormBaseParasite"/>
        </authorList>
    </citation>
    <scope>IDENTIFICATION</scope>
</reference>
<feature type="domain" description="C2 DOCK-type" evidence="2">
    <location>
        <begin position="1"/>
        <end position="52"/>
    </location>
</feature>
<evidence type="ECO:0000256" key="1">
    <source>
        <dbReference type="PROSITE-ProRule" id="PRU00983"/>
    </source>
</evidence>
<protein>
    <submittedName>
        <fullName evidence="4">C2 DOCK-type domain-containing protein</fullName>
    </submittedName>
</protein>
<dbReference type="GO" id="GO:0005085">
    <property type="term" value="F:guanyl-nucleotide exchange factor activity"/>
    <property type="evidence" value="ECO:0007669"/>
    <property type="project" value="InterPro"/>
</dbReference>
<dbReference type="GO" id="GO:0007264">
    <property type="term" value="P:small GTPase-mediated signal transduction"/>
    <property type="evidence" value="ECO:0007669"/>
    <property type="project" value="InterPro"/>
</dbReference>
<dbReference type="PROSITE" id="PS51650">
    <property type="entry name" value="C2_DOCK"/>
    <property type="match status" value="1"/>
</dbReference>
<evidence type="ECO:0000313" key="3">
    <source>
        <dbReference type="Proteomes" id="UP000887564"/>
    </source>
</evidence>
<dbReference type="AlphaFoldDB" id="A0A914RP43"/>
<evidence type="ECO:0000259" key="2">
    <source>
        <dbReference type="PROSITE" id="PS51650"/>
    </source>
</evidence>
<organism evidence="3 4">
    <name type="scientific">Parascaris equorum</name>
    <name type="common">Equine roundworm</name>
    <dbReference type="NCBI Taxonomy" id="6256"/>
    <lineage>
        <taxon>Eukaryota</taxon>
        <taxon>Metazoa</taxon>
        <taxon>Ecdysozoa</taxon>
        <taxon>Nematoda</taxon>
        <taxon>Chromadorea</taxon>
        <taxon>Rhabditida</taxon>
        <taxon>Spirurina</taxon>
        <taxon>Ascaridomorpha</taxon>
        <taxon>Ascaridoidea</taxon>
        <taxon>Ascarididae</taxon>
        <taxon>Parascaris</taxon>
    </lineage>
</organism>
<dbReference type="WBParaSite" id="PEQ_0000659301-mRNA-1">
    <property type="protein sequence ID" value="PEQ_0000659301-mRNA-1"/>
    <property type="gene ID" value="PEQ_0000659301"/>
</dbReference>
<dbReference type="InterPro" id="IPR027007">
    <property type="entry name" value="C2_DOCK-type_domain"/>
</dbReference>
<keyword evidence="3" id="KW-1185">Reference proteome</keyword>
<name>A0A914RP43_PAREQ</name>
<dbReference type="PANTHER" id="PTHR23317:SF76">
    <property type="entry name" value="LD20667P"/>
    <property type="match status" value="1"/>
</dbReference>
<sequence>KDGRLQTGEFTLPIALERLPTSYGYLSPDVNLPNVKWLDGHKPLFNVSLEAITTVHTQARPEPMVAFLYVVLDKLLALVVNPPYSVSVSGCCFEVLGHLVKICTVLLDGFCDAHGRSSLLTTYVQYHKIALKDGTQSGGDFCNATPPKYEMPQAQQGYR</sequence>
<dbReference type="PANTHER" id="PTHR23317">
    <property type="entry name" value="DEDICATOR OF CYTOKINESIS DOCK"/>
    <property type="match status" value="1"/>
</dbReference>
<dbReference type="Proteomes" id="UP000887564">
    <property type="component" value="Unplaced"/>
</dbReference>
<accession>A0A914RP43</accession>
<dbReference type="InterPro" id="IPR026791">
    <property type="entry name" value="DOCK"/>
</dbReference>
<comment type="similarity">
    <text evidence="1">Belongs to the DOCK family.</text>
</comment>
<proteinExistence type="inferred from homology"/>